<evidence type="ECO:0000313" key="1">
    <source>
        <dbReference type="EMBL" id="PKB91812.1"/>
    </source>
</evidence>
<evidence type="ECO:0000313" key="2">
    <source>
        <dbReference type="Proteomes" id="UP000232722"/>
    </source>
</evidence>
<feature type="non-terminal residue" evidence="1">
    <location>
        <position position="1"/>
    </location>
</feature>
<protein>
    <submittedName>
        <fullName evidence="1">Uncharacterized protein</fullName>
    </submittedName>
</protein>
<organism evidence="1 2">
    <name type="scientific">Rhizophagus irregularis</name>
    <dbReference type="NCBI Taxonomy" id="588596"/>
    <lineage>
        <taxon>Eukaryota</taxon>
        <taxon>Fungi</taxon>
        <taxon>Fungi incertae sedis</taxon>
        <taxon>Mucoromycota</taxon>
        <taxon>Glomeromycotina</taxon>
        <taxon>Glomeromycetes</taxon>
        <taxon>Glomerales</taxon>
        <taxon>Glomeraceae</taxon>
        <taxon>Rhizophagus</taxon>
    </lineage>
</organism>
<reference evidence="1 2" key="2">
    <citation type="submission" date="2017-09" db="EMBL/GenBank/DDBJ databases">
        <title>Extensive intraspecific genome diversity in a model arbuscular mycorrhizal fungus.</title>
        <authorList>
            <person name="Chen E.C."/>
            <person name="Morin E."/>
            <person name="Beaudet D."/>
            <person name="Noel J."/>
            <person name="Ndikumana S."/>
            <person name="Charron P."/>
            <person name="St-Onge C."/>
            <person name="Giorgi J."/>
            <person name="Grigoriev I.V."/>
            <person name="Roux C."/>
            <person name="Martin F.M."/>
            <person name="Corradi N."/>
        </authorList>
    </citation>
    <scope>NUCLEOTIDE SEQUENCE [LARGE SCALE GENOMIC DNA]</scope>
    <source>
        <strain evidence="1 2">A5</strain>
    </source>
</reference>
<accession>A0A2N0NB50</accession>
<dbReference type="AlphaFoldDB" id="A0A2N0NB50"/>
<sequence length="71" mass="8174">ADKETLLNLYNAGLICLKNNSPIIIDKSMNFWKSFKSALDNNRRGIDGKIRILSIIAENFRYNDLCEKLQV</sequence>
<reference evidence="1 2" key="1">
    <citation type="submission" date="2016-04" db="EMBL/GenBank/DDBJ databases">
        <title>Genome analyses suggest a sexual origin of heterokaryosis in a supposedly ancient asexual fungus.</title>
        <authorList>
            <person name="Ropars J."/>
            <person name="Sedzielewska K."/>
            <person name="Noel J."/>
            <person name="Charron P."/>
            <person name="Farinelli L."/>
            <person name="Marton T."/>
            <person name="Kruger M."/>
            <person name="Pelin A."/>
            <person name="Brachmann A."/>
            <person name="Corradi N."/>
        </authorList>
    </citation>
    <scope>NUCLEOTIDE SEQUENCE [LARGE SCALE GENOMIC DNA]</scope>
    <source>
        <strain evidence="1 2">A5</strain>
    </source>
</reference>
<dbReference type="EMBL" id="LLXJ01013663">
    <property type="protein sequence ID" value="PKB91812.1"/>
    <property type="molecule type" value="Genomic_DNA"/>
</dbReference>
<name>A0A2N0NB50_9GLOM</name>
<proteinExistence type="predicted"/>
<gene>
    <name evidence="1" type="ORF">RhiirA5_447426</name>
</gene>
<dbReference type="Proteomes" id="UP000232722">
    <property type="component" value="Unassembled WGS sequence"/>
</dbReference>
<comment type="caution">
    <text evidence="1">The sequence shown here is derived from an EMBL/GenBank/DDBJ whole genome shotgun (WGS) entry which is preliminary data.</text>
</comment>